<accession>B1I179</accession>
<evidence type="ECO:0000256" key="1">
    <source>
        <dbReference type="ARBA" id="ARBA00006539"/>
    </source>
</evidence>
<gene>
    <name evidence="3" type="ordered locus">Daud_0030</name>
    <name evidence="4" type="ordered locus">Daud_1527</name>
    <name evidence="5" type="ordered locus">Daud_2239</name>
</gene>
<dbReference type="EMBL" id="CP000860">
    <property type="protein sequence ID" value="ACA58599.1"/>
    <property type="molecule type" value="Genomic_DNA"/>
</dbReference>
<keyword evidence="2" id="KW-0175">Coiled coil</keyword>
<dbReference type="OrthoDB" id="2162583at2"/>
<evidence type="ECO:0000313" key="3">
    <source>
        <dbReference type="EMBL" id="ACA58599.1"/>
    </source>
</evidence>
<dbReference type="HOGENOM" id="CLU_040782_3_1_9"/>
<dbReference type="eggNOG" id="ENOG502ZACA">
    <property type="taxonomic scope" value="Bacteria"/>
</dbReference>
<dbReference type="NCBIfam" id="NF033529">
    <property type="entry name" value="transpos_ISLre2"/>
    <property type="match status" value="1"/>
</dbReference>
<dbReference type="STRING" id="477974.Daud_0030"/>
<reference evidence="6" key="1">
    <citation type="submission" date="2007-10" db="EMBL/GenBank/DDBJ databases">
        <title>Complete sequence of chromosome of Desulforudis audaxviator MP104C.</title>
        <authorList>
            <person name="Copeland A."/>
            <person name="Lucas S."/>
            <person name="Lapidus A."/>
            <person name="Barry K."/>
            <person name="Glavina del Rio T."/>
            <person name="Dalin E."/>
            <person name="Tice H."/>
            <person name="Bruce D."/>
            <person name="Pitluck S."/>
            <person name="Lowry S.R."/>
            <person name="Larimer F."/>
            <person name="Land M.L."/>
            <person name="Hauser L."/>
            <person name="Kyrpides N."/>
            <person name="Ivanova N.N."/>
            <person name="Richardson P."/>
        </authorList>
    </citation>
    <scope>NUCLEOTIDE SEQUENCE [LARGE SCALE GENOMIC DNA]</scope>
    <source>
        <strain evidence="6">MP104C</strain>
    </source>
</reference>
<dbReference type="RefSeq" id="WP_012301193.1">
    <property type="nucleotide sequence ID" value="NC_010424.1"/>
</dbReference>
<dbReference type="InterPro" id="IPR009620">
    <property type="entry name" value="UPF0236"/>
</dbReference>
<comment type="similarity">
    <text evidence="1">Belongs to the UPF0236 family.</text>
</comment>
<evidence type="ECO:0000256" key="2">
    <source>
        <dbReference type="SAM" id="Coils"/>
    </source>
</evidence>
<dbReference type="EMBL" id="CP000860">
    <property type="protein sequence ID" value="ACA60726.1"/>
    <property type="molecule type" value="Genomic_DNA"/>
</dbReference>
<feature type="coiled-coil region" evidence="2">
    <location>
        <begin position="21"/>
        <end position="48"/>
    </location>
</feature>
<dbReference type="AlphaFoldDB" id="B1I179"/>
<reference evidence="3" key="2">
    <citation type="submission" date="2007-10" db="EMBL/GenBank/DDBJ databases">
        <authorList>
            <consortium name="US DOE Joint Genome Institute (JGI-PGF)"/>
            <person name="Copeland A."/>
            <person name="Lucas S."/>
            <person name="Lapidus A."/>
            <person name="Barry K."/>
            <person name="Glavina del Rio T."/>
            <person name="Dalin E."/>
            <person name="Tice H."/>
            <person name="Bruce D."/>
            <person name="Pitluck S."/>
            <person name="Lowry S.R."/>
            <person name="Larimer F."/>
            <person name="Land M.L."/>
            <person name="Hauser L."/>
            <person name="Kyrpides N."/>
            <person name="Ivanova N.N."/>
            <person name="Richardson P."/>
        </authorList>
    </citation>
    <scope>NUCLEOTIDE SEQUENCE</scope>
    <source>
        <strain evidence="3">MP104C</strain>
    </source>
</reference>
<dbReference type="EMBL" id="CP000860">
    <property type="protein sequence ID" value="ACA60030.1"/>
    <property type="molecule type" value="Genomic_DNA"/>
</dbReference>
<name>B1I179_DESAP</name>
<dbReference type="Pfam" id="PF06782">
    <property type="entry name" value="UPF0236"/>
    <property type="match status" value="1"/>
</dbReference>
<evidence type="ECO:0000313" key="4">
    <source>
        <dbReference type="EMBL" id="ACA60030.1"/>
    </source>
</evidence>
<protein>
    <recommendedName>
        <fullName evidence="7">ISLre2 family transposase</fullName>
    </recommendedName>
</protein>
<evidence type="ECO:0008006" key="7">
    <source>
        <dbReference type="Google" id="ProtNLM"/>
    </source>
</evidence>
<dbReference type="Proteomes" id="UP000008544">
    <property type="component" value="Chromosome"/>
</dbReference>
<evidence type="ECO:0000313" key="5">
    <source>
        <dbReference type="EMBL" id="ACA60726.1"/>
    </source>
</evidence>
<organism evidence="3 6">
    <name type="scientific">Desulforudis audaxviator (strain MP104C)</name>
    <dbReference type="NCBI Taxonomy" id="477974"/>
    <lineage>
        <taxon>Bacteria</taxon>
        <taxon>Bacillati</taxon>
        <taxon>Bacillota</taxon>
        <taxon>Clostridia</taxon>
        <taxon>Thermoanaerobacterales</taxon>
        <taxon>Candidatus Desulforudaceae</taxon>
        <taxon>Candidatus Desulforudis</taxon>
    </lineage>
</organism>
<proteinExistence type="inferred from homology"/>
<dbReference type="KEGG" id="dau:Daud_0030"/>
<evidence type="ECO:0000313" key="6">
    <source>
        <dbReference type="Proteomes" id="UP000008544"/>
    </source>
</evidence>
<reference evidence="3 6" key="3">
    <citation type="journal article" date="2008" name="Science">
        <title>Environmental genomics reveals a single-species ecosystem deep within Earth.</title>
        <authorList>
            <person name="Chivian D."/>
            <person name="Brodie E.L."/>
            <person name="Alm E.J."/>
            <person name="Culley D.E."/>
            <person name="Dehal P.S."/>
            <person name="Desantis T.Z."/>
            <person name="Gihring T.M."/>
            <person name="Lapidus A."/>
            <person name="Lin L.H."/>
            <person name="Lowry S.R."/>
            <person name="Moser D.P."/>
            <person name="Richardson P.M."/>
            <person name="Southam G."/>
            <person name="Wanger G."/>
            <person name="Pratt L.M."/>
            <person name="Andersen G.L."/>
            <person name="Hazen T.C."/>
            <person name="Brockman F.J."/>
            <person name="Arkin A.P."/>
            <person name="Onstott T.C."/>
        </authorList>
    </citation>
    <scope>NUCLEOTIDE SEQUENCE [LARGE SCALE GENOMIC DNA]</scope>
    <source>
        <strain evidence="3 6">MP104C</strain>
    </source>
</reference>
<dbReference type="KEGG" id="dau:Daud_1527"/>
<sequence>MFKIRFLLEVVLFLAKGIFEVFRSVRNMDELEERVQRLVQQAGGKMLEEALAHIDLELSGKRDPALKNVGQRSRTLVTSFGEITVKRRLYRNQKTGAYRFLLDEALGIPERQRVTPRMTRMILELGTEMPFRRAARVMGFLVPGIHWMTVWSKVQDAGEKAARDAEALREAVFEDGVVPEGGKEVRELSIEADGVVIPLQRSPKAFGEIKLFIGYEGREQKTRKLVNRYTVATARGSRVAWEDTGAAFGHKWDLSRVERIRIGGDGAEWIKQGLEMFPGATYHLDPFHLRRRLTEALSYSSNVYETVTEGLAELNQDAVVSALDQAIRVNRGARRNGIMRLKEYLLANWQGIAALPEGDRLGAIEGQVRHTIARRTKRIGARWSPAGAERMGRLLAVRANDELDRYVVHSEPRFDLLKKAVGAEAIQLPKRFGKDPEAWLQANVPALEGPHAGKHWVKHIVREISSPRWSTV</sequence>
<dbReference type="KEGG" id="dau:Daud_2239"/>
<keyword evidence="6" id="KW-1185">Reference proteome</keyword>